<gene>
    <name evidence="2" type="ORF">Rhola_00013060</name>
</gene>
<protein>
    <recommendedName>
        <fullName evidence="1">DUF6504 domain-containing protein</fullName>
    </recommendedName>
</protein>
<dbReference type="Pfam" id="PF20114">
    <property type="entry name" value="DUF6504"/>
    <property type="match status" value="1"/>
</dbReference>
<keyword evidence="3" id="KW-1185">Reference proteome</keyword>
<accession>A0A060JNE1</accession>
<dbReference type="eggNOG" id="ENOG5033IYN">
    <property type="taxonomic scope" value="Bacteria"/>
</dbReference>
<dbReference type="EMBL" id="CP007490">
    <property type="protein sequence ID" value="AIC48098.1"/>
    <property type="molecule type" value="Genomic_DNA"/>
</dbReference>
<feature type="domain" description="DUF6504" evidence="1">
    <location>
        <begin position="7"/>
        <end position="92"/>
    </location>
</feature>
<dbReference type="Proteomes" id="UP000067708">
    <property type="component" value="Chromosome"/>
</dbReference>
<dbReference type="InterPro" id="IPR045443">
    <property type="entry name" value="DUF6504"/>
</dbReference>
<name>A0A060JNE1_9MICO</name>
<dbReference type="KEGG" id="rla:Rhola_00013060"/>
<proteinExistence type="predicted"/>
<dbReference type="OrthoDB" id="5190586at2"/>
<dbReference type="HOGENOM" id="CLU_155803_0_0_11"/>
<evidence type="ECO:0000259" key="1">
    <source>
        <dbReference type="Pfam" id="PF20114"/>
    </source>
</evidence>
<evidence type="ECO:0000313" key="2">
    <source>
        <dbReference type="EMBL" id="AIC48098.1"/>
    </source>
</evidence>
<evidence type="ECO:0000313" key="3">
    <source>
        <dbReference type="Proteomes" id="UP000067708"/>
    </source>
</evidence>
<dbReference type="STRING" id="529884.Rhola_00013060"/>
<sequence>MEKTIAVSVNQAGEPVKFSWQGATYAVLSKPVRWFARKQWWSEANHVQRGIGPGVLEVEMWRVKAANESQETGMFEIMHRNDSKHAWHLVRIYHS</sequence>
<dbReference type="AlphaFoldDB" id="A0A060JNE1"/>
<dbReference type="RefSeq" id="WP_038503287.1">
    <property type="nucleotide sequence ID" value="NZ_AP026911.1"/>
</dbReference>
<organism evidence="2 3">
    <name type="scientific">Rhodoluna lacicola</name>
    <dbReference type="NCBI Taxonomy" id="529884"/>
    <lineage>
        <taxon>Bacteria</taxon>
        <taxon>Bacillati</taxon>
        <taxon>Actinomycetota</taxon>
        <taxon>Actinomycetes</taxon>
        <taxon>Micrococcales</taxon>
        <taxon>Microbacteriaceae</taxon>
        <taxon>Luna cluster</taxon>
        <taxon>Luna-1 subcluster</taxon>
        <taxon>Rhodoluna</taxon>
    </lineage>
</organism>
<reference evidence="2 3" key="1">
    <citation type="journal article" date="2014" name="Int. J. Syst. Evol. Microbiol.">
        <title>Rhodoluna lacicola gen. nov., sp. nov., a planktonic freshwater bacterium with stream-lined genome.</title>
        <authorList>
            <person name="Hahn M."/>
            <person name="Schmidt J."/>
            <person name="Taipale S.J."/>
            <person name="Doolittle W.F."/>
            <person name="Koll U."/>
        </authorList>
    </citation>
    <scope>NUCLEOTIDE SEQUENCE [LARGE SCALE GENOMIC DNA]</scope>
    <source>
        <strain evidence="2 3">MWH-Ta8</strain>
    </source>
</reference>